<protein>
    <submittedName>
        <fullName evidence="2">Uncharacterized protein</fullName>
    </submittedName>
</protein>
<evidence type="ECO:0000313" key="3">
    <source>
        <dbReference type="Proteomes" id="UP000230002"/>
    </source>
</evidence>
<name>A0A2G8S0N0_9APHY</name>
<dbReference type="AlphaFoldDB" id="A0A2G8S0N0"/>
<feature type="compositionally biased region" description="Polar residues" evidence="1">
    <location>
        <begin position="474"/>
        <end position="488"/>
    </location>
</feature>
<feature type="compositionally biased region" description="Basic and acidic residues" evidence="1">
    <location>
        <begin position="234"/>
        <end position="252"/>
    </location>
</feature>
<feature type="compositionally biased region" description="Basic and acidic residues" evidence="1">
    <location>
        <begin position="36"/>
        <end position="45"/>
    </location>
</feature>
<gene>
    <name evidence="2" type="ORF">GSI_10444</name>
</gene>
<feature type="region of interest" description="Disordered" evidence="1">
    <location>
        <begin position="1"/>
        <end position="106"/>
    </location>
</feature>
<reference evidence="2 3" key="1">
    <citation type="journal article" date="2015" name="Sci. Rep.">
        <title>Chromosome-level genome map provides insights into diverse defense mechanisms in the medicinal fungus Ganoderma sinense.</title>
        <authorList>
            <person name="Zhu Y."/>
            <person name="Xu J."/>
            <person name="Sun C."/>
            <person name="Zhou S."/>
            <person name="Xu H."/>
            <person name="Nelson D.R."/>
            <person name="Qian J."/>
            <person name="Song J."/>
            <person name="Luo H."/>
            <person name="Xiang L."/>
            <person name="Li Y."/>
            <person name="Xu Z."/>
            <person name="Ji A."/>
            <person name="Wang L."/>
            <person name="Lu S."/>
            <person name="Hayward A."/>
            <person name="Sun W."/>
            <person name="Li X."/>
            <person name="Schwartz D.C."/>
            <person name="Wang Y."/>
            <person name="Chen S."/>
        </authorList>
    </citation>
    <scope>NUCLEOTIDE SEQUENCE [LARGE SCALE GENOMIC DNA]</scope>
    <source>
        <strain evidence="2 3">ZZ0214-1</strain>
    </source>
</reference>
<feature type="compositionally biased region" description="Polar residues" evidence="1">
    <location>
        <begin position="97"/>
        <end position="106"/>
    </location>
</feature>
<accession>A0A2G8S0N0</accession>
<sequence length="517" mass="56010">MSVMAATTSHSAPYIHRSYPLATSTGDASYSPAMFERVRRPDTYSRHLPPLSHTRTSEYTSTSHGRTRSYVYERAGAPPYPESSSESPSPREARSSLPQTAASTMQSTSISFATTISATSTWAMSPSAYSSAPTSTSSSSPVSLSRTRTQPHRAIESEQGGAASRKDRDPYPLEASHRRAFPDPLPLPSRPAPQAHAVHGHGPVYAHTYHPRASSISPDLSRGASPAAAPFTAEQRHAYRDRDSERIRERQDSWSPESARQPLPLPPMWDPKPSRGTSPEFVQGCSSYARARGRWAPPPPPSPSPSTSSYSASGRTDTDPTDEDDLQPQPQPQDHVKVEPDQEQGHEGVTLPSFRSAFPSAPPMWHSHSQPSPSHPRTPFSWDTGASPALLRRDAMSPLSSRSAAGSPAPSSAEYASAGSTVAAAWGPRSAVFRHDGAGDDALPGLVSDVRSNLNISHARSERPATTVNANTTHAKANASARQQTQWRVHQGPPRLARALRRWRTSRLSGRRLLSCR</sequence>
<dbReference type="Proteomes" id="UP000230002">
    <property type="component" value="Unassembled WGS sequence"/>
</dbReference>
<feature type="compositionally biased region" description="Polar residues" evidence="1">
    <location>
        <begin position="53"/>
        <end position="64"/>
    </location>
</feature>
<feature type="region of interest" description="Disordered" evidence="1">
    <location>
        <begin position="125"/>
        <end position="421"/>
    </location>
</feature>
<feature type="compositionally biased region" description="Basic and acidic residues" evidence="1">
    <location>
        <begin position="164"/>
        <end position="181"/>
    </location>
</feature>
<feature type="region of interest" description="Disordered" evidence="1">
    <location>
        <begin position="474"/>
        <end position="494"/>
    </location>
</feature>
<comment type="caution">
    <text evidence="2">The sequence shown here is derived from an EMBL/GenBank/DDBJ whole genome shotgun (WGS) entry which is preliminary data.</text>
</comment>
<dbReference type="EMBL" id="AYKW01000034">
    <property type="protein sequence ID" value="PIL27297.1"/>
    <property type="molecule type" value="Genomic_DNA"/>
</dbReference>
<organism evidence="2 3">
    <name type="scientific">Ganoderma sinense ZZ0214-1</name>
    <dbReference type="NCBI Taxonomy" id="1077348"/>
    <lineage>
        <taxon>Eukaryota</taxon>
        <taxon>Fungi</taxon>
        <taxon>Dikarya</taxon>
        <taxon>Basidiomycota</taxon>
        <taxon>Agaricomycotina</taxon>
        <taxon>Agaricomycetes</taxon>
        <taxon>Polyporales</taxon>
        <taxon>Polyporaceae</taxon>
        <taxon>Ganoderma</taxon>
    </lineage>
</organism>
<keyword evidence="3" id="KW-1185">Reference proteome</keyword>
<feature type="compositionally biased region" description="Low complexity" evidence="1">
    <location>
        <begin position="125"/>
        <end position="147"/>
    </location>
</feature>
<feature type="compositionally biased region" description="Polar residues" evidence="1">
    <location>
        <begin position="1"/>
        <end position="11"/>
    </location>
</feature>
<evidence type="ECO:0000313" key="2">
    <source>
        <dbReference type="EMBL" id="PIL27297.1"/>
    </source>
</evidence>
<feature type="compositionally biased region" description="Low complexity" evidence="1">
    <location>
        <begin position="397"/>
        <end position="420"/>
    </location>
</feature>
<evidence type="ECO:0000256" key="1">
    <source>
        <dbReference type="SAM" id="MobiDB-lite"/>
    </source>
</evidence>
<feature type="compositionally biased region" description="Basic and acidic residues" evidence="1">
    <location>
        <begin position="334"/>
        <end position="346"/>
    </location>
</feature>
<proteinExistence type="predicted"/>
<dbReference type="STRING" id="1077348.A0A2G8S0N0"/>
<feature type="compositionally biased region" description="Low complexity" evidence="1">
    <location>
        <begin position="352"/>
        <end position="379"/>
    </location>
</feature>